<accession>A0A0D3IBC3</accession>
<sequence>MAAAMLASIPSKDELYDYAARAYDPDTRVPLVEAVLNKVGADKYLNEKQALTTYELAPNTRRSTVPVEALATCTTAAGLVKEAPALLERAAPRLYEKGSGLFEKSKEKYEELVPVVAEYKEAVAARVTLAREGADGRAAVLAEGKELATERIVVPARAAAAPYIAKIADRKAALVEKKEALLADKRLARALDALHEAHAHRAWPTRTGPGPRAPGLAHGRPVDSDTTRVITEACGARAHPVATAEALRETACDLLQYEKLVAYREYVLSDAFARDTRRLVQEDLPSLARGAAQHSLDRLHAATAALSEELTDGKVSGAARAAVQRPAELLADVHSLDRLVALSGRARVLLSELTLQAARLDSLPVPRGARARLEWPAAGRCAVERSRLAALIAPAEPTGAPAAEPVTAEPAPSASPSASASASEAAADEVYEEAVEEEEPPKVAPPSRRARRL</sequence>
<reference evidence="3" key="1">
    <citation type="journal article" date="2013" name="Nature">
        <title>Pan genome of the phytoplankton Emiliania underpins its global distribution.</title>
        <authorList>
            <person name="Read B.A."/>
            <person name="Kegel J."/>
            <person name="Klute M.J."/>
            <person name="Kuo A."/>
            <person name="Lefebvre S.C."/>
            <person name="Maumus F."/>
            <person name="Mayer C."/>
            <person name="Miller J."/>
            <person name="Monier A."/>
            <person name="Salamov A."/>
            <person name="Young J."/>
            <person name="Aguilar M."/>
            <person name="Claverie J.M."/>
            <person name="Frickenhaus S."/>
            <person name="Gonzalez K."/>
            <person name="Herman E.K."/>
            <person name="Lin Y.C."/>
            <person name="Napier J."/>
            <person name="Ogata H."/>
            <person name="Sarno A.F."/>
            <person name="Shmutz J."/>
            <person name="Schroeder D."/>
            <person name="de Vargas C."/>
            <person name="Verret F."/>
            <person name="von Dassow P."/>
            <person name="Valentin K."/>
            <person name="Van de Peer Y."/>
            <person name="Wheeler G."/>
            <person name="Dacks J.B."/>
            <person name="Delwiche C.F."/>
            <person name="Dyhrman S.T."/>
            <person name="Glockner G."/>
            <person name="John U."/>
            <person name="Richards T."/>
            <person name="Worden A.Z."/>
            <person name="Zhang X."/>
            <person name="Grigoriev I.V."/>
            <person name="Allen A.E."/>
            <person name="Bidle K."/>
            <person name="Borodovsky M."/>
            <person name="Bowler C."/>
            <person name="Brownlee C."/>
            <person name="Cock J.M."/>
            <person name="Elias M."/>
            <person name="Gladyshev V.N."/>
            <person name="Groth M."/>
            <person name="Guda C."/>
            <person name="Hadaegh A."/>
            <person name="Iglesias-Rodriguez M.D."/>
            <person name="Jenkins J."/>
            <person name="Jones B.M."/>
            <person name="Lawson T."/>
            <person name="Leese F."/>
            <person name="Lindquist E."/>
            <person name="Lobanov A."/>
            <person name="Lomsadze A."/>
            <person name="Malik S.B."/>
            <person name="Marsh M.E."/>
            <person name="Mackinder L."/>
            <person name="Mock T."/>
            <person name="Mueller-Roeber B."/>
            <person name="Pagarete A."/>
            <person name="Parker M."/>
            <person name="Probert I."/>
            <person name="Quesneville H."/>
            <person name="Raines C."/>
            <person name="Rensing S.A."/>
            <person name="Riano-Pachon D.M."/>
            <person name="Richier S."/>
            <person name="Rokitta S."/>
            <person name="Shiraiwa Y."/>
            <person name="Soanes D.M."/>
            <person name="van der Giezen M."/>
            <person name="Wahlund T.M."/>
            <person name="Williams B."/>
            <person name="Wilson W."/>
            <person name="Wolfe G."/>
            <person name="Wurch L.L."/>
        </authorList>
    </citation>
    <scope>NUCLEOTIDE SEQUENCE</scope>
</reference>
<dbReference type="EnsemblProtists" id="EOD08558">
    <property type="protein sequence ID" value="EOD08558"/>
    <property type="gene ID" value="EMIHUDRAFT_465517"/>
</dbReference>
<dbReference type="GeneID" id="17254764"/>
<dbReference type="KEGG" id="ehx:EMIHUDRAFT_465517"/>
<organism evidence="2 3">
    <name type="scientific">Emiliania huxleyi (strain CCMP1516)</name>
    <dbReference type="NCBI Taxonomy" id="280463"/>
    <lineage>
        <taxon>Eukaryota</taxon>
        <taxon>Haptista</taxon>
        <taxon>Haptophyta</taxon>
        <taxon>Prymnesiophyceae</taxon>
        <taxon>Isochrysidales</taxon>
        <taxon>Noelaerhabdaceae</taxon>
        <taxon>Emiliania</taxon>
    </lineage>
</organism>
<dbReference type="PaxDb" id="2903-EOD08558"/>
<evidence type="ECO:0000313" key="3">
    <source>
        <dbReference type="Proteomes" id="UP000013827"/>
    </source>
</evidence>
<feature type="compositionally biased region" description="Acidic residues" evidence="1">
    <location>
        <begin position="426"/>
        <end position="439"/>
    </location>
</feature>
<proteinExistence type="predicted"/>
<evidence type="ECO:0000313" key="2">
    <source>
        <dbReference type="EnsemblProtists" id="EOD08558"/>
    </source>
</evidence>
<feature type="region of interest" description="Disordered" evidence="1">
    <location>
        <begin position="202"/>
        <end position="223"/>
    </location>
</feature>
<keyword evidence="3" id="KW-1185">Reference proteome</keyword>
<reference evidence="2" key="2">
    <citation type="submission" date="2024-10" db="UniProtKB">
        <authorList>
            <consortium name="EnsemblProtists"/>
        </authorList>
    </citation>
    <scope>IDENTIFICATION</scope>
</reference>
<feature type="region of interest" description="Disordered" evidence="1">
    <location>
        <begin position="396"/>
        <end position="453"/>
    </location>
</feature>
<dbReference type="Proteomes" id="UP000013827">
    <property type="component" value="Unassembled WGS sequence"/>
</dbReference>
<dbReference type="HOGENOM" id="CLU_714613_0_0_1"/>
<feature type="compositionally biased region" description="Low complexity" evidence="1">
    <location>
        <begin position="204"/>
        <end position="215"/>
    </location>
</feature>
<name>A0A0D3IBC3_EMIH1</name>
<evidence type="ECO:0000256" key="1">
    <source>
        <dbReference type="SAM" id="MobiDB-lite"/>
    </source>
</evidence>
<dbReference type="AlphaFoldDB" id="A0A0D3IBC3"/>
<dbReference type="RefSeq" id="XP_005760987.1">
    <property type="nucleotide sequence ID" value="XM_005760930.1"/>
</dbReference>
<feature type="compositionally biased region" description="Low complexity" evidence="1">
    <location>
        <begin position="396"/>
        <end position="425"/>
    </location>
</feature>
<protein>
    <submittedName>
        <fullName evidence="2">Uncharacterized protein</fullName>
    </submittedName>
</protein>